<evidence type="ECO:0000256" key="3">
    <source>
        <dbReference type="ARBA" id="ARBA00022692"/>
    </source>
</evidence>
<dbReference type="PANTHER" id="PTHR40077">
    <property type="entry name" value="MEMBRANE PROTEIN-RELATED"/>
    <property type="match status" value="1"/>
</dbReference>
<accession>A0ABU0R5Z4</accession>
<dbReference type="EMBL" id="JAUSYY010000001">
    <property type="protein sequence ID" value="MDQ0893172.1"/>
    <property type="molecule type" value="Genomic_DNA"/>
</dbReference>
<keyword evidence="5 7" id="KW-0472">Membrane</keyword>
<feature type="domain" description="DUF3817" evidence="8">
    <location>
        <begin position="17"/>
        <end position="123"/>
    </location>
</feature>
<keyword evidence="2" id="KW-1003">Cell membrane</keyword>
<organism evidence="9 10">
    <name type="scientific">Agromyces ramosus</name>
    <dbReference type="NCBI Taxonomy" id="33879"/>
    <lineage>
        <taxon>Bacteria</taxon>
        <taxon>Bacillati</taxon>
        <taxon>Actinomycetota</taxon>
        <taxon>Actinomycetes</taxon>
        <taxon>Micrococcales</taxon>
        <taxon>Microbacteriaceae</taxon>
        <taxon>Agromyces</taxon>
    </lineage>
</organism>
<evidence type="ECO:0000256" key="6">
    <source>
        <dbReference type="SAM" id="MobiDB-lite"/>
    </source>
</evidence>
<feature type="transmembrane region" description="Helical" evidence="7">
    <location>
        <begin position="20"/>
        <end position="44"/>
    </location>
</feature>
<keyword evidence="10" id="KW-1185">Reference proteome</keyword>
<dbReference type="InterPro" id="IPR023845">
    <property type="entry name" value="DUF3817_TM"/>
</dbReference>
<evidence type="ECO:0000256" key="2">
    <source>
        <dbReference type="ARBA" id="ARBA00022475"/>
    </source>
</evidence>
<evidence type="ECO:0000259" key="8">
    <source>
        <dbReference type="Pfam" id="PF12823"/>
    </source>
</evidence>
<evidence type="ECO:0000313" key="9">
    <source>
        <dbReference type="EMBL" id="MDQ0893172.1"/>
    </source>
</evidence>
<keyword evidence="4 7" id="KW-1133">Transmembrane helix</keyword>
<evidence type="ECO:0000256" key="7">
    <source>
        <dbReference type="SAM" id="Phobius"/>
    </source>
</evidence>
<reference evidence="9 10" key="1">
    <citation type="submission" date="2023-07" db="EMBL/GenBank/DDBJ databases">
        <title>Comparative genomics of wheat-associated soil bacteria to identify genetic determinants of phenazine resistance.</title>
        <authorList>
            <person name="Mouncey N."/>
        </authorList>
    </citation>
    <scope>NUCLEOTIDE SEQUENCE [LARGE SCALE GENOMIC DNA]</scope>
    <source>
        <strain evidence="9 10">V3I3</strain>
    </source>
</reference>
<feature type="transmembrane region" description="Helical" evidence="7">
    <location>
        <begin position="99"/>
        <end position="119"/>
    </location>
</feature>
<dbReference type="RefSeq" id="WP_307039394.1">
    <property type="nucleotide sequence ID" value="NZ_JAUSYY010000001.1"/>
</dbReference>
<proteinExistence type="predicted"/>
<dbReference type="Proteomes" id="UP001239083">
    <property type="component" value="Unassembled WGS sequence"/>
</dbReference>
<comment type="subcellular location">
    <subcellularLocation>
        <location evidence="1">Cell membrane</location>
        <topology evidence="1">Multi-pass membrane protein</topology>
    </subcellularLocation>
</comment>
<keyword evidence="3 7" id="KW-0812">Transmembrane</keyword>
<gene>
    <name evidence="9" type="ORF">QFZ26_000727</name>
</gene>
<feature type="transmembrane region" description="Helical" evidence="7">
    <location>
        <begin position="64"/>
        <end position="87"/>
    </location>
</feature>
<comment type="caution">
    <text evidence="9">The sequence shown here is derived from an EMBL/GenBank/DDBJ whole genome shotgun (WGS) entry which is preliminary data.</text>
</comment>
<dbReference type="Pfam" id="PF12823">
    <property type="entry name" value="DUF3817"/>
    <property type="match status" value="1"/>
</dbReference>
<evidence type="ECO:0000313" key="10">
    <source>
        <dbReference type="Proteomes" id="UP001239083"/>
    </source>
</evidence>
<evidence type="ECO:0000256" key="5">
    <source>
        <dbReference type="ARBA" id="ARBA00023136"/>
    </source>
</evidence>
<name>A0ABU0R5Z4_9MICO</name>
<dbReference type="PANTHER" id="PTHR40077:SF2">
    <property type="entry name" value="MEMBRANE PROTEIN"/>
    <property type="match status" value="1"/>
</dbReference>
<sequence length="161" mass="17509">MPLEPKLADLPRIRGALKFYQVASIITGVLLLALCAEMIMKYAFGLELELGGQHGFLAFVPGDAVTAVNLSTGILIVHGWFYVVYLFSDFRLWSLMRWLFGRFILIALGGIIPFLSFFLEARIGREVRAYLEGREAGSAGVAAGAAPATSDPTIDSVEAQP</sequence>
<feature type="region of interest" description="Disordered" evidence="6">
    <location>
        <begin position="142"/>
        <end position="161"/>
    </location>
</feature>
<protein>
    <submittedName>
        <fullName evidence="9">Integral membrane protein</fullName>
    </submittedName>
</protein>
<dbReference type="NCBIfam" id="TIGR03954">
    <property type="entry name" value="integ_memb_HG"/>
    <property type="match status" value="1"/>
</dbReference>
<evidence type="ECO:0000256" key="1">
    <source>
        <dbReference type="ARBA" id="ARBA00004651"/>
    </source>
</evidence>
<evidence type="ECO:0000256" key="4">
    <source>
        <dbReference type="ARBA" id="ARBA00022989"/>
    </source>
</evidence>